<gene>
    <name evidence="6" type="ORF">LTR77_002305</name>
</gene>
<feature type="compositionally biased region" description="Polar residues" evidence="5">
    <location>
        <begin position="47"/>
        <end position="74"/>
    </location>
</feature>
<dbReference type="EMBL" id="JAVRRT010000003">
    <property type="protein sequence ID" value="KAK5173624.1"/>
    <property type="molecule type" value="Genomic_DNA"/>
</dbReference>
<sequence>MFCTRCLRSAFAAPIRTATSTLRQLPKPSPQASRPLSILSRLPTRPTLPTSSFSAPSTTLPGALPTSSTQPAPQQLALQVRTAIRDTYNPSHRIRKRRHGFLSRARTRTGRRTLKRRMAKKRSTLSH</sequence>
<keyword evidence="2" id="KW-0689">Ribosomal protein</keyword>
<dbReference type="GeneID" id="89923652"/>
<comment type="similarity">
    <text evidence="1">Belongs to the bacterial ribosomal protein bL34 family.</text>
</comment>
<keyword evidence="7" id="KW-1185">Reference proteome</keyword>
<reference evidence="6 7" key="1">
    <citation type="submission" date="2023-08" db="EMBL/GenBank/DDBJ databases">
        <title>Black Yeasts Isolated from many extreme environments.</title>
        <authorList>
            <person name="Coleine C."/>
            <person name="Stajich J.E."/>
            <person name="Selbmann L."/>
        </authorList>
    </citation>
    <scope>NUCLEOTIDE SEQUENCE [LARGE SCALE GENOMIC DNA]</scope>
    <source>
        <strain evidence="6 7">CCFEE 5935</strain>
    </source>
</reference>
<dbReference type="AlphaFoldDB" id="A0AAV9PI84"/>
<evidence type="ECO:0000313" key="6">
    <source>
        <dbReference type="EMBL" id="KAK5173624.1"/>
    </source>
</evidence>
<dbReference type="PANTHER" id="PTHR14503:SF4">
    <property type="entry name" value="LARGE RIBOSOMAL SUBUNIT PROTEIN BL34M"/>
    <property type="match status" value="1"/>
</dbReference>
<feature type="region of interest" description="Disordered" evidence="5">
    <location>
        <begin position="97"/>
        <end position="127"/>
    </location>
</feature>
<feature type="region of interest" description="Disordered" evidence="5">
    <location>
        <begin position="23"/>
        <end position="74"/>
    </location>
</feature>
<evidence type="ECO:0000256" key="3">
    <source>
        <dbReference type="ARBA" id="ARBA00023274"/>
    </source>
</evidence>
<proteinExistence type="inferred from homology"/>
<dbReference type="RefSeq" id="XP_064662319.1">
    <property type="nucleotide sequence ID" value="XM_064799564.1"/>
</dbReference>
<keyword evidence="3" id="KW-0687">Ribonucleoprotein</keyword>
<evidence type="ECO:0000313" key="7">
    <source>
        <dbReference type="Proteomes" id="UP001337655"/>
    </source>
</evidence>
<dbReference type="Gene3D" id="1.10.287.3980">
    <property type="match status" value="1"/>
</dbReference>
<dbReference type="NCBIfam" id="TIGR01030">
    <property type="entry name" value="rpmH_bact"/>
    <property type="match status" value="1"/>
</dbReference>
<dbReference type="Pfam" id="PF00468">
    <property type="entry name" value="Ribosomal_L34"/>
    <property type="match status" value="1"/>
</dbReference>
<dbReference type="GO" id="GO:0005762">
    <property type="term" value="C:mitochondrial large ribosomal subunit"/>
    <property type="evidence" value="ECO:0007669"/>
    <property type="project" value="TreeGrafter"/>
</dbReference>
<dbReference type="InterPro" id="IPR000271">
    <property type="entry name" value="Ribosomal_bL34"/>
</dbReference>
<evidence type="ECO:0000256" key="4">
    <source>
        <dbReference type="ARBA" id="ARBA00035274"/>
    </source>
</evidence>
<evidence type="ECO:0000256" key="5">
    <source>
        <dbReference type="SAM" id="MobiDB-lite"/>
    </source>
</evidence>
<protein>
    <recommendedName>
        <fullName evidence="4">Large ribosomal subunit protein bL34m</fullName>
    </recommendedName>
</protein>
<organism evidence="6 7">
    <name type="scientific">Saxophila tyrrhenica</name>
    <dbReference type="NCBI Taxonomy" id="1690608"/>
    <lineage>
        <taxon>Eukaryota</taxon>
        <taxon>Fungi</taxon>
        <taxon>Dikarya</taxon>
        <taxon>Ascomycota</taxon>
        <taxon>Pezizomycotina</taxon>
        <taxon>Dothideomycetes</taxon>
        <taxon>Dothideomycetidae</taxon>
        <taxon>Mycosphaerellales</taxon>
        <taxon>Extremaceae</taxon>
        <taxon>Saxophila</taxon>
    </lineage>
</organism>
<comment type="caution">
    <text evidence="6">The sequence shown here is derived from an EMBL/GenBank/DDBJ whole genome shotgun (WGS) entry which is preliminary data.</text>
</comment>
<dbReference type="Proteomes" id="UP001337655">
    <property type="component" value="Unassembled WGS sequence"/>
</dbReference>
<evidence type="ECO:0000256" key="2">
    <source>
        <dbReference type="ARBA" id="ARBA00022980"/>
    </source>
</evidence>
<dbReference type="GO" id="GO:0006412">
    <property type="term" value="P:translation"/>
    <property type="evidence" value="ECO:0007669"/>
    <property type="project" value="InterPro"/>
</dbReference>
<name>A0AAV9PI84_9PEZI</name>
<dbReference type="GO" id="GO:0003735">
    <property type="term" value="F:structural constituent of ribosome"/>
    <property type="evidence" value="ECO:0007669"/>
    <property type="project" value="InterPro"/>
</dbReference>
<accession>A0AAV9PI84</accession>
<evidence type="ECO:0000256" key="1">
    <source>
        <dbReference type="ARBA" id="ARBA00010111"/>
    </source>
</evidence>
<dbReference type="HAMAP" id="MF_00391">
    <property type="entry name" value="Ribosomal_bL34"/>
    <property type="match status" value="1"/>
</dbReference>
<dbReference type="FunFam" id="1.10.287.3980:FF:000001">
    <property type="entry name" value="Mitochondrial ribosomal protein L34"/>
    <property type="match status" value="1"/>
</dbReference>
<dbReference type="PANTHER" id="PTHR14503">
    <property type="entry name" value="MITOCHONDRIAL RIBOSOMAL PROTEIN 34 FAMILY MEMBER"/>
    <property type="match status" value="1"/>
</dbReference>